<reference evidence="2 3" key="1">
    <citation type="submission" date="2018-08" db="EMBL/GenBank/DDBJ databases">
        <title>Parvularcula sp. SM1705, isolated from surface water of the South Sea China.</title>
        <authorList>
            <person name="Sun L."/>
        </authorList>
    </citation>
    <scope>NUCLEOTIDE SEQUENCE [LARGE SCALE GENOMIC DNA]</scope>
    <source>
        <strain evidence="2 3">SM1705</strain>
    </source>
</reference>
<gene>
    <name evidence="2" type="ORF">DX908_07535</name>
</gene>
<dbReference type="Pfam" id="PF08818">
    <property type="entry name" value="DUF1801"/>
    <property type="match status" value="1"/>
</dbReference>
<dbReference type="Gene3D" id="3.90.1150.200">
    <property type="match status" value="1"/>
</dbReference>
<dbReference type="EMBL" id="QUQO01000001">
    <property type="protein sequence ID" value="RFB05116.1"/>
    <property type="molecule type" value="Genomic_DNA"/>
</dbReference>
<dbReference type="RefSeq" id="WP_116391747.1">
    <property type="nucleotide sequence ID" value="NZ_QUQO01000001.1"/>
</dbReference>
<dbReference type="AlphaFoldDB" id="A0A371RI24"/>
<feature type="domain" description="YdhG-like" evidence="1">
    <location>
        <begin position="19"/>
        <end position="113"/>
    </location>
</feature>
<dbReference type="OrthoDB" id="214150at2"/>
<organism evidence="2 3">
    <name type="scientific">Parvularcula marina</name>
    <dbReference type="NCBI Taxonomy" id="2292771"/>
    <lineage>
        <taxon>Bacteria</taxon>
        <taxon>Pseudomonadati</taxon>
        <taxon>Pseudomonadota</taxon>
        <taxon>Alphaproteobacteria</taxon>
        <taxon>Parvularculales</taxon>
        <taxon>Parvularculaceae</taxon>
        <taxon>Parvularcula</taxon>
    </lineage>
</organism>
<dbReference type="InParanoid" id="A0A371RI24"/>
<comment type="caution">
    <text evidence="2">The sequence shown here is derived from an EMBL/GenBank/DDBJ whole genome shotgun (WGS) entry which is preliminary data.</text>
</comment>
<evidence type="ECO:0000313" key="3">
    <source>
        <dbReference type="Proteomes" id="UP000264589"/>
    </source>
</evidence>
<dbReference type="SUPFAM" id="SSF159888">
    <property type="entry name" value="YdhG-like"/>
    <property type="match status" value="1"/>
</dbReference>
<dbReference type="Pfam" id="PF13376">
    <property type="entry name" value="OmdA"/>
    <property type="match status" value="1"/>
</dbReference>
<dbReference type="PIRSF" id="PIRSF021308">
    <property type="entry name" value="UCP021308"/>
    <property type="match status" value="1"/>
</dbReference>
<evidence type="ECO:0000313" key="2">
    <source>
        <dbReference type="EMBL" id="RFB05116.1"/>
    </source>
</evidence>
<dbReference type="Proteomes" id="UP000264589">
    <property type="component" value="Unassembled WGS sequence"/>
</dbReference>
<evidence type="ECO:0000259" key="1">
    <source>
        <dbReference type="Pfam" id="PF08818"/>
    </source>
</evidence>
<proteinExistence type="predicted"/>
<keyword evidence="3" id="KW-1185">Reference proteome</keyword>
<sequence>MASKTSPDDWFAQERPFSDALLRLRQLMQAAGLTETIKWGMPCYTHEGRNVAGLGAFKAHFGIWFFEGARLVDSDGLLTNAQPGKTQMMRQMRFTDEREIKPALIKRYLKEAMALPPEKKKKAVKSKPPVKIPTELVDAIKADPELKTAFSALSPSCQREYAEHIGEAKKPETRERRLGKMIQMIKAGLGLNDKYR</sequence>
<name>A0A371RI24_9PROT</name>
<dbReference type="InterPro" id="IPR016786">
    <property type="entry name" value="YdeI_bac"/>
</dbReference>
<accession>A0A371RI24</accession>
<protein>
    <recommendedName>
        <fullName evidence="1">YdhG-like domain-containing protein</fullName>
    </recommendedName>
</protein>
<dbReference type="InterPro" id="IPR014922">
    <property type="entry name" value="YdhG-like"/>
</dbReference>